<evidence type="ECO:0000256" key="5">
    <source>
        <dbReference type="SAM" id="Phobius"/>
    </source>
</evidence>
<dbReference type="Pfam" id="PF04191">
    <property type="entry name" value="PEMT"/>
    <property type="match status" value="1"/>
</dbReference>
<accession>A0A1W6MR84</accession>
<evidence type="ECO:0008006" key="8">
    <source>
        <dbReference type="Google" id="ProtNLM"/>
    </source>
</evidence>
<name>A0A1W6MR84_9HYPH</name>
<sequence length="155" mass="16937">MSQQDDHADIPVLPPLVPAATILLGLALQFLWPIGFLPGDSGNWFGWLLLATALSFAGSAAWEMKSARTHVHAFKPATSLVTGGAFAFSRNPIYLAMAAAVVAIAALANSLWFLLLAGPTALALQKIAIEPEERYLERKFGSEYLNYKVRVRRWL</sequence>
<dbReference type="KEGG" id="mbry:B1812_02155"/>
<keyword evidence="7" id="KW-1185">Reference proteome</keyword>
<feature type="transmembrane region" description="Helical" evidence="5">
    <location>
        <begin position="44"/>
        <end position="62"/>
    </location>
</feature>
<feature type="transmembrane region" description="Helical" evidence="5">
    <location>
        <begin position="93"/>
        <end position="115"/>
    </location>
</feature>
<feature type="transmembrane region" description="Helical" evidence="5">
    <location>
        <begin position="12"/>
        <end position="32"/>
    </location>
</feature>
<evidence type="ECO:0000256" key="2">
    <source>
        <dbReference type="ARBA" id="ARBA00022692"/>
    </source>
</evidence>
<protein>
    <recommendedName>
        <fullName evidence="8">Isoprenylcysteine carboxyl methyltransferase</fullName>
    </recommendedName>
</protein>
<evidence type="ECO:0000313" key="7">
    <source>
        <dbReference type="Proteomes" id="UP000193978"/>
    </source>
</evidence>
<evidence type="ECO:0000256" key="4">
    <source>
        <dbReference type="ARBA" id="ARBA00023136"/>
    </source>
</evidence>
<comment type="subcellular location">
    <subcellularLocation>
        <location evidence="1">Endomembrane system</location>
        <topology evidence="1">Multi-pass membrane protein</topology>
    </subcellularLocation>
</comment>
<reference evidence="6 7" key="1">
    <citation type="submission" date="2017-02" db="EMBL/GenBank/DDBJ databases">
        <authorList>
            <person name="Peterson S.W."/>
        </authorList>
    </citation>
    <scope>NUCLEOTIDE SEQUENCE [LARGE SCALE GENOMIC DNA]</scope>
    <source>
        <strain evidence="6 7">S285</strain>
    </source>
</reference>
<evidence type="ECO:0000313" key="6">
    <source>
        <dbReference type="EMBL" id="ARN80082.1"/>
    </source>
</evidence>
<dbReference type="AlphaFoldDB" id="A0A1W6MR84"/>
<dbReference type="GO" id="GO:0012505">
    <property type="term" value="C:endomembrane system"/>
    <property type="evidence" value="ECO:0007669"/>
    <property type="project" value="UniProtKB-SubCell"/>
</dbReference>
<evidence type="ECO:0000256" key="1">
    <source>
        <dbReference type="ARBA" id="ARBA00004127"/>
    </source>
</evidence>
<gene>
    <name evidence="6" type="ORF">B1812_02155</name>
</gene>
<dbReference type="InterPro" id="IPR007318">
    <property type="entry name" value="Phopholipid_MeTrfase"/>
</dbReference>
<dbReference type="EMBL" id="CP019948">
    <property type="protein sequence ID" value="ARN80082.1"/>
    <property type="molecule type" value="Genomic_DNA"/>
</dbReference>
<dbReference type="RefSeq" id="WP_085770136.1">
    <property type="nucleotide sequence ID" value="NZ_AP027149.1"/>
</dbReference>
<keyword evidence="3 5" id="KW-1133">Transmembrane helix</keyword>
<keyword evidence="2 5" id="KW-0812">Transmembrane</keyword>
<keyword evidence="4 5" id="KW-0472">Membrane</keyword>
<dbReference type="Gene3D" id="1.20.120.1630">
    <property type="match status" value="1"/>
</dbReference>
<organism evidence="6 7">
    <name type="scientific">Methylocystis bryophila</name>
    <dbReference type="NCBI Taxonomy" id="655015"/>
    <lineage>
        <taxon>Bacteria</taxon>
        <taxon>Pseudomonadati</taxon>
        <taxon>Pseudomonadota</taxon>
        <taxon>Alphaproteobacteria</taxon>
        <taxon>Hyphomicrobiales</taxon>
        <taxon>Methylocystaceae</taxon>
        <taxon>Methylocystis</taxon>
    </lineage>
</organism>
<dbReference type="Proteomes" id="UP000193978">
    <property type="component" value="Chromosome"/>
</dbReference>
<dbReference type="OrthoDB" id="9811969at2"/>
<evidence type="ECO:0000256" key="3">
    <source>
        <dbReference type="ARBA" id="ARBA00022989"/>
    </source>
</evidence>
<proteinExistence type="predicted"/>